<feature type="domain" description="ODP" evidence="1">
    <location>
        <begin position="25"/>
        <end position="161"/>
    </location>
</feature>
<reference evidence="3" key="1">
    <citation type="submission" date="2019-12" db="EMBL/GenBank/DDBJ databases">
        <title>Complete genome of Terracaulis silvestris 0127_4.</title>
        <authorList>
            <person name="Vieira S."/>
            <person name="Riedel T."/>
            <person name="Sproer C."/>
            <person name="Pascual J."/>
            <person name="Boedeker C."/>
            <person name="Overmann J."/>
        </authorList>
    </citation>
    <scope>NUCLEOTIDE SEQUENCE [LARGE SCALE GENOMIC DNA]</scope>
    <source>
        <strain evidence="3">0127_4</strain>
    </source>
</reference>
<dbReference type="EMBL" id="CP047045">
    <property type="protein sequence ID" value="QGZ95669.1"/>
    <property type="molecule type" value="Genomic_DNA"/>
</dbReference>
<accession>A0A6I6MLW7</accession>
<dbReference type="PANTHER" id="PTHR43717:SF1">
    <property type="entry name" value="ANAEROBIC NITRIC OXIDE REDUCTASE FLAVORUBREDOXIN"/>
    <property type="match status" value="1"/>
</dbReference>
<proteinExistence type="predicted"/>
<dbReference type="Proteomes" id="UP000431269">
    <property type="component" value="Chromosome"/>
</dbReference>
<evidence type="ECO:0000259" key="1">
    <source>
        <dbReference type="Pfam" id="PF19583"/>
    </source>
</evidence>
<dbReference type="Gene3D" id="3.60.15.10">
    <property type="entry name" value="Ribonuclease Z/Hydroxyacylglutathione hydrolase-like"/>
    <property type="match status" value="1"/>
</dbReference>
<dbReference type="AlphaFoldDB" id="A0A6I6MLW7"/>
<name>A0A6I6MLW7_9CAUL</name>
<keyword evidence="3" id="KW-1185">Reference proteome</keyword>
<sequence length="231" mass="24568">MTEAARIDEIAPRVYRIASDVPGFSFNQYLIAAEKPLLWHTGPRALFAATRTAIARVLDPATLRWIGFSHLEADEMGALNPFLAVAPNAQPLCGAIGALVSITDLADKPPRALANGEVLDIGGARLRWIDTPHLPHGWDCGLIFDETAKTLFCGDLFTQGGSAHAPIVETDILGPSEAFRGPLDYFAHAPDTAAQLERLATLAPVTLACMHGSAWRGDGGALLRALAARVG</sequence>
<keyword evidence="2" id="KW-0560">Oxidoreductase</keyword>
<evidence type="ECO:0000313" key="3">
    <source>
        <dbReference type="Proteomes" id="UP000431269"/>
    </source>
</evidence>
<dbReference type="InterPro" id="IPR036866">
    <property type="entry name" value="RibonucZ/Hydroxyglut_hydro"/>
</dbReference>
<evidence type="ECO:0000313" key="2">
    <source>
        <dbReference type="EMBL" id="QGZ95669.1"/>
    </source>
</evidence>
<gene>
    <name evidence="2" type="primary">roo</name>
    <name evidence="2" type="ORF">DSM104635_02519</name>
</gene>
<dbReference type="SUPFAM" id="SSF56281">
    <property type="entry name" value="Metallo-hydrolase/oxidoreductase"/>
    <property type="match status" value="1"/>
</dbReference>
<dbReference type="KEGG" id="tsv:DSM104635_02519"/>
<dbReference type="RefSeq" id="WP_158766513.1">
    <property type="nucleotide sequence ID" value="NZ_CP047045.1"/>
</dbReference>
<organism evidence="2 3">
    <name type="scientific">Terricaulis silvestris</name>
    <dbReference type="NCBI Taxonomy" id="2686094"/>
    <lineage>
        <taxon>Bacteria</taxon>
        <taxon>Pseudomonadati</taxon>
        <taxon>Pseudomonadota</taxon>
        <taxon>Alphaproteobacteria</taxon>
        <taxon>Caulobacterales</taxon>
        <taxon>Caulobacteraceae</taxon>
        <taxon>Terricaulis</taxon>
    </lineage>
</organism>
<dbReference type="PANTHER" id="PTHR43717">
    <property type="entry name" value="ANAEROBIC NITRIC OXIDE REDUCTASE FLAVORUBREDOXIN"/>
    <property type="match status" value="1"/>
</dbReference>
<dbReference type="Pfam" id="PF19583">
    <property type="entry name" value="ODP"/>
    <property type="match status" value="1"/>
</dbReference>
<dbReference type="EC" id="1.-.-.-" evidence="2"/>
<dbReference type="GO" id="GO:0016491">
    <property type="term" value="F:oxidoreductase activity"/>
    <property type="evidence" value="ECO:0007669"/>
    <property type="project" value="UniProtKB-KW"/>
</dbReference>
<dbReference type="InterPro" id="IPR045761">
    <property type="entry name" value="ODP_dom"/>
</dbReference>
<protein>
    <submittedName>
        <fullName evidence="2">Rubredoxin-oxygen oxidoreductase</fullName>
        <ecNumber evidence="2">1.-.-.-</ecNumber>
    </submittedName>
</protein>